<dbReference type="EMBL" id="JAGGKT010000030">
    <property type="protein sequence ID" value="MBP1934895.1"/>
    <property type="molecule type" value="Genomic_DNA"/>
</dbReference>
<dbReference type="RefSeq" id="WP_209812869.1">
    <property type="nucleotide sequence ID" value="NZ_JAGGKT010000030.1"/>
</dbReference>
<reference evidence="1 2" key="1">
    <citation type="submission" date="2021-03" db="EMBL/GenBank/DDBJ databases">
        <title>Genomic Encyclopedia of Type Strains, Phase IV (KMG-IV): sequencing the most valuable type-strain genomes for metagenomic binning, comparative biology and taxonomic classification.</title>
        <authorList>
            <person name="Goeker M."/>
        </authorList>
    </citation>
    <scope>NUCLEOTIDE SEQUENCE [LARGE SCALE GENOMIC DNA]</scope>
    <source>
        <strain evidence="1 2">DSM 24738</strain>
    </source>
</reference>
<comment type="caution">
    <text evidence="1">The sequence shown here is derived from an EMBL/GenBank/DDBJ whole genome shotgun (WGS) entry which is preliminary data.</text>
</comment>
<protein>
    <recommendedName>
        <fullName evidence="3">DUF4177 domain-containing protein</fullName>
    </recommendedName>
</protein>
<gene>
    <name evidence="1" type="ORF">J2Z37_004915</name>
</gene>
<evidence type="ECO:0000313" key="2">
    <source>
        <dbReference type="Proteomes" id="UP001519343"/>
    </source>
</evidence>
<proteinExistence type="predicted"/>
<dbReference type="Pfam" id="PF13783">
    <property type="entry name" value="DUF4177"/>
    <property type="match status" value="1"/>
</dbReference>
<dbReference type="InterPro" id="IPR025234">
    <property type="entry name" value="YjzH-like"/>
</dbReference>
<name>A0ABS4GX89_9BACL</name>
<keyword evidence="2" id="KW-1185">Reference proteome</keyword>
<evidence type="ECO:0008006" key="3">
    <source>
        <dbReference type="Google" id="ProtNLM"/>
    </source>
</evidence>
<accession>A0ABS4GX89</accession>
<sequence length="70" mass="8346">MRKWEYTTRLFNIEDDNDLNGYQNTLNDLGEYGWELVSAVNTREISEHDDGKVSEHFTIDILATFKREKY</sequence>
<dbReference type="Proteomes" id="UP001519343">
    <property type="component" value="Unassembled WGS sequence"/>
</dbReference>
<organism evidence="1 2">
    <name type="scientific">Ammoniphilus resinae</name>
    <dbReference type="NCBI Taxonomy" id="861532"/>
    <lineage>
        <taxon>Bacteria</taxon>
        <taxon>Bacillati</taxon>
        <taxon>Bacillota</taxon>
        <taxon>Bacilli</taxon>
        <taxon>Bacillales</taxon>
        <taxon>Paenibacillaceae</taxon>
        <taxon>Aneurinibacillus group</taxon>
        <taxon>Ammoniphilus</taxon>
    </lineage>
</organism>
<evidence type="ECO:0000313" key="1">
    <source>
        <dbReference type="EMBL" id="MBP1934895.1"/>
    </source>
</evidence>